<reference evidence="3" key="1">
    <citation type="journal article" date="2019" name="Int. J. Syst. Evol. Microbiol.">
        <title>The Global Catalogue of Microorganisms (GCM) 10K type strain sequencing project: providing services to taxonomists for standard genome sequencing and annotation.</title>
        <authorList>
            <consortium name="The Broad Institute Genomics Platform"/>
            <consortium name="The Broad Institute Genome Sequencing Center for Infectious Disease"/>
            <person name="Wu L."/>
            <person name="Ma J."/>
        </authorList>
    </citation>
    <scope>NUCLEOTIDE SEQUENCE [LARGE SCALE GENOMIC DNA]</scope>
    <source>
        <strain evidence="3">JCM 16544</strain>
    </source>
</reference>
<dbReference type="PANTHER" id="PTHR43249:SF1">
    <property type="entry name" value="D-GLUCOSIDE 3-DEHYDROGENASE"/>
    <property type="match status" value="1"/>
</dbReference>
<protein>
    <recommendedName>
        <fullName evidence="1">Gfo/Idh/MocA-like oxidoreductase N-terminal domain-containing protein</fullName>
    </recommendedName>
</protein>
<comment type="caution">
    <text evidence="2">The sequence shown here is derived from an EMBL/GenBank/DDBJ whole genome shotgun (WGS) entry which is preliminary data.</text>
</comment>
<dbReference type="InterPro" id="IPR036291">
    <property type="entry name" value="NAD(P)-bd_dom_sf"/>
</dbReference>
<sequence>MRSAIIGVTGGRARAHADAYRRIDDAELVAVSARTSDAADAFAAGYSGVDPFTDHRQMLDAVRPELVHVSTPPSARLAILRDCDEAGVAAVILEKPVAIDREDLEELAAFERRTRMRVAVNHQLHFHRAMARMKESVGAWAGPIDIYASAGMNAAYQGTHLMQSARDLLSSEVTDVTAEAEGSNGLEPSPAAHYAPDDLEARFHTAAGNIRLHCGVGAPRVPDHRADGIHLHKRVKATSAAGDRFEWNMWSWQCDAEGRRSGGDLDWKTEDAHAQAALTRSVVAWNGVEQHPLELVRALDEYSLILRAYASAADVDDAEAVLPQLRRALQAPSRPDRRLTDVS</sequence>
<name>A0ABP7AJW3_9MICO</name>
<proteinExistence type="predicted"/>
<feature type="domain" description="Gfo/Idh/MocA-like oxidoreductase N-terminal" evidence="1">
    <location>
        <begin position="2"/>
        <end position="122"/>
    </location>
</feature>
<gene>
    <name evidence="2" type="ORF">GCM10022200_16980</name>
</gene>
<dbReference type="PANTHER" id="PTHR43249">
    <property type="entry name" value="UDP-N-ACETYL-2-AMINO-2-DEOXY-D-GLUCURONATE OXIDASE"/>
    <property type="match status" value="1"/>
</dbReference>
<dbReference type="EMBL" id="BAAAYU010000005">
    <property type="protein sequence ID" value="GAA3634368.1"/>
    <property type="molecule type" value="Genomic_DNA"/>
</dbReference>
<evidence type="ECO:0000313" key="2">
    <source>
        <dbReference type="EMBL" id="GAA3634368.1"/>
    </source>
</evidence>
<evidence type="ECO:0000313" key="3">
    <source>
        <dbReference type="Proteomes" id="UP001501697"/>
    </source>
</evidence>
<accession>A0ABP7AJW3</accession>
<dbReference type="Gene3D" id="3.40.50.720">
    <property type="entry name" value="NAD(P)-binding Rossmann-like Domain"/>
    <property type="match status" value="1"/>
</dbReference>
<dbReference type="SUPFAM" id="SSF51735">
    <property type="entry name" value="NAD(P)-binding Rossmann-fold domains"/>
    <property type="match status" value="1"/>
</dbReference>
<keyword evidence="3" id="KW-1185">Reference proteome</keyword>
<dbReference type="RefSeq" id="WP_344737566.1">
    <property type="nucleotide sequence ID" value="NZ_BAAAYU010000005.1"/>
</dbReference>
<dbReference type="InterPro" id="IPR000683">
    <property type="entry name" value="Gfo/Idh/MocA-like_OxRdtase_N"/>
</dbReference>
<evidence type="ECO:0000259" key="1">
    <source>
        <dbReference type="Pfam" id="PF01408"/>
    </source>
</evidence>
<dbReference type="InterPro" id="IPR052515">
    <property type="entry name" value="Gfo/Idh/MocA_Oxidoreductase"/>
</dbReference>
<organism evidence="2 3">
    <name type="scientific">Microbacterium awajiense</name>
    <dbReference type="NCBI Taxonomy" id="415214"/>
    <lineage>
        <taxon>Bacteria</taxon>
        <taxon>Bacillati</taxon>
        <taxon>Actinomycetota</taxon>
        <taxon>Actinomycetes</taxon>
        <taxon>Micrococcales</taxon>
        <taxon>Microbacteriaceae</taxon>
        <taxon>Microbacterium</taxon>
    </lineage>
</organism>
<dbReference type="Pfam" id="PF01408">
    <property type="entry name" value="GFO_IDH_MocA"/>
    <property type="match status" value="1"/>
</dbReference>
<dbReference type="Proteomes" id="UP001501697">
    <property type="component" value="Unassembled WGS sequence"/>
</dbReference>